<feature type="compositionally biased region" description="Basic and acidic residues" evidence="4">
    <location>
        <begin position="64"/>
        <end position="74"/>
    </location>
</feature>
<dbReference type="Proteomes" id="UP000528918">
    <property type="component" value="Unassembled WGS sequence"/>
</dbReference>
<dbReference type="SMART" id="SM00945">
    <property type="entry name" value="ProQ"/>
    <property type="match status" value="1"/>
</dbReference>
<feature type="region of interest" description="Disordered" evidence="4">
    <location>
        <begin position="32"/>
        <end position="113"/>
    </location>
</feature>
<evidence type="ECO:0000313" key="6">
    <source>
        <dbReference type="EMBL" id="NYS43374.1"/>
    </source>
</evidence>
<dbReference type="InterPro" id="IPR023529">
    <property type="entry name" value="ProQ"/>
</dbReference>
<organism evidence="6 7">
    <name type="scientific">Vreelandella zhaodongensis</name>
    <name type="common">Halomonas zhaodongensis</name>
    <dbReference type="NCBI Taxonomy" id="1176240"/>
    <lineage>
        <taxon>Bacteria</taxon>
        <taxon>Pseudomonadati</taxon>
        <taxon>Pseudomonadota</taxon>
        <taxon>Gammaproteobacteria</taxon>
        <taxon>Oceanospirillales</taxon>
        <taxon>Halomonadaceae</taxon>
        <taxon>Vreelandella</taxon>
    </lineage>
</organism>
<reference evidence="6 7" key="1">
    <citation type="journal article" date="2013" name="Antonie Van Leeuwenhoek">
        <title>Halomonas zhaodongensis sp. nov., a slightly halophilic bacterium isolated from saline-alkaline soils in Zhaodong, China.</title>
        <authorList>
            <person name="Jiang J."/>
            <person name="Pan Y."/>
            <person name="Meng L."/>
            <person name="Hu S."/>
            <person name="Zhang X."/>
            <person name="Hu B."/>
            <person name="Meng J."/>
            <person name="Li C."/>
            <person name="Huang H."/>
            <person name="Wang K."/>
            <person name="Su T."/>
        </authorList>
    </citation>
    <scope>NUCLEOTIDE SEQUENCE [LARGE SCALE GENOMIC DNA]</scope>
    <source>
        <strain evidence="6 7">NEAU-ST10-25</strain>
    </source>
</reference>
<sequence>MAASILQLIETLEAHLEQKNAELKALREENKALKQQLADQSRHPQLPAQSVEPHLAQPTPLSSAKEETEKRRVDGASVGEKIIDEVPVDEVPVDKKEADDATVTQESPLPPSPQALLNQWYQRYPKAFFTGHTKPLKVGIHQDLAQREPWSGKLIRRALANYVNLPRYVKSMREGAERIDLEGHPAGKVDKEAARHANERRKDKSVNEASKGHVSKDHVSKAHVSKAHVSKNQAAKQPQRMANKNPPIAQANDSEVPAAGGAQHGSSDVPRKNERIAPLSLEDKLKGLQEKFSGR</sequence>
<feature type="compositionally biased region" description="Basic and acidic residues" evidence="4">
    <location>
        <begin position="180"/>
        <end position="220"/>
    </location>
</feature>
<keyword evidence="1" id="KW-0963">Cytoplasm</keyword>
<dbReference type="SUPFAM" id="SSF48657">
    <property type="entry name" value="FinO-like"/>
    <property type="match status" value="1"/>
</dbReference>
<dbReference type="Pfam" id="PF04352">
    <property type="entry name" value="ProQ"/>
    <property type="match status" value="1"/>
</dbReference>
<dbReference type="Gene3D" id="1.10.1710.10">
    <property type="entry name" value="ProQ/FinO domain"/>
    <property type="match status" value="1"/>
</dbReference>
<feature type="region of interest" description="Disordered" evidence="4">
    <location>
        <begin position="180"/>
        <end position="295"/>
    </location>
</feature>
<dbReference type="RefSeq" id="WP_179926759.1">
    <property type="nucleotide sequence ID" value="NZ_JACCDD010000001.1"/>
</dbReference>
<evidence type="ECO:0000313" key="7">
    <source>
        <dbReference type="Proteomes" id="UP000528918"/>
    </source>
</evidence>
<evidence type="ECO:0000256" key="1">
    <source>
        <dbReference type="ARBA" id="ARBA00022490"/>
    </source>
</evidence>
<comment type="caution">
    <text evidence="6">The sequence shown here is derived from an EMBL/GenBank/DDBJ whole genome shotgun (WGS) entry which is preliminary data.</text>
</comment>
<name>A0ABX2SPT2_VREZH</name>
<protein>
    <submittedName>
        <fullName evidence="6">ProQ/FinO family protein</fullName>
    </submittedName>
</protein>
<proteinExistence type="predicted"/>
<evidence type="ECO:0000256" key="4">
    <source>
        <dbReference type="SAM" id="MobiDB-lite"/>
    </source>
</evidence>
<accession>A0ABX2SPT2</accession>
<dbReference type="PANTHER" id="PTHR38106">
    <property type="entry name" value="RNA CHAPERONE PROQ"/>
    <property type="match status" value="1"/>
</dbReference>
<dbReference type="InterPro" id="IPR036442">
    <property type="entry name" value="ProQ/FinO_sf"/>
</dbReference>
<evidence type="ECO:0000256" key="2">
    <source>
        <dbReference type="ARBA" id="ARBA00022884"/>
    </source>
</evidence>
<keyword evidence="3" id="KW-0143">Chaperone</keyword>
<gene>
    <name evidence="6" type="ORF">HZS79_00270</name>
</gene>
<feature type="compositionally biased region" description="Basic and acidic residues" evidence="4">
    <location>
        <begin position="269"/>
        <end position="295"/>
    </location>
</feature>
<dbReference type="PANTHER" id="PTHR38106:SF1">
    <property type="entry name" value="RNA CHAPERONE PROQ"/>
    <property type="match status" value="1"/>
</dbReference>
<dbReference type="InterPro" id="IPR016103">
    <property type="entry name" value="ProQ/FinO"/>
</dbReference>
<feature type="compositionally biased region" description="Polar residues" evidence="4">
    <location>
        <begin position="230"/>
        <end position="242"/>
    </location>
</feature>
<evidence type="ECO:0000259" key="5">
    <source>
        <dbReference type="SMART" id="SM00945"/>
    </source>
</evidence>
<feature type="domain" description="ProQ/FinO" evidence="5">
    <location>
        <begin position="107"/>
        <end position="214"/>
    </location>
</feature>
<dbReference type="EMBL" id="JACCDD010000001">
    <property type="protein sequence ID" value="NYS43374.1"/>
    <property type="molecule type" value="Genomic_DNA"/>
</dbReference>
<keyword evidence="7" id="KW-1185">Reference proteome</keyword>
<evidence type="ECO:0000256" key="3">
    <source>
        <dbReference type="ARBA" id="ARBA00023186"/>
    </source>
</evidence>
<keyword evidence="2" id="KW-0694">RNA-binding</keyword>